<evidence type="ECO:0000313" key="2">
    <source>
        <dbReference type="Proteomes" id="UP000438958"/>
    </source>
</evidence>
<dbReference type="RefSeq" id="WP_078408313.1">
    <property type="nucleotide sequence ID" value="NZ_CAJSGN010000023.1"/>
</dbReference>
<proteinExistence type="predicted"/>
<dbReference type="AlphaFoldDB" id="A0A8T5WKG3"/>
<sequence>MNKQVIISDWINNPNSLLSTDTGYLLRHVNGRMVKSDEHETFFFVEDDGRIYEDGYSYEAQTGCIPAELVDVTEDLRKAWLEQQQRGDDYVNTYQERQNARLARYIARAEKARKEGAVAHKRAHDLLDVIPLGQPILVDHYSAKGHRRRLSKADALFRKAFVECESKASHYESKAAGVGRNGISSDDPDALFKLLRKLQGCMKSHVKMKAANKVIRKYKKDQIQQLSALIDLRFTESEAKELLAGDFCGSIGFPSYALSNNNAEIKRLQSRIKELESVKSVTGAQREEYDGFSMEIDPEDNRILFYFPGKPEANIRSLLKSRAFKWSPTRNAWVRKITPNALADARYLKESLLKA</sequence>
<name>A0A8T5WKG3_ECOLX</name>
<dbReference type="Proteomes" id="UP000438958">
    <property type="component" value="Unassembled WGS sequence"/>
</dbReference>
<dbReference type="InterPro" id="IPR021944">
    <property type="entry name" value="DUF3560"/>
</dbReference>
<reference evidence="1 2" key="1">
    <citation type="journal article" date="2019" name="Nat. Med.">
        <title>A library of human gut bacterial isolates paired with longitudinal multiomics data enables mechanistic microbiome research.</title>
        <authorList>
            <person name="Poyet M."/>
            <person name="Groussin M."/>
            <person name="Gibbons S.M."/>
            <person name="Avila-Pacheco J."/>
            <person name="Jiang X."/>
            <person name="Kearney S.M."/>
            <person name="Perrotta A.R."/>
            <person name="Berdy B."/>
            <person name="Zhao S."/>
            <person name="Lieberman T.D."/>
            <person name="Swanson P.K."/>
            <person name="Smith M."/>
            <person name="Roesemann S."/>
            <person name="Alexander J.E."/>
            <person name="Rich S.A."/>
            <person name="Livny J."/>
            <person name="Vlamakis H."/>
            <person name="Clish C."/>
            <person name="Bullock K."/>
            <person name="Deik A."/>
            <person name="Scott J."/>
            <person name="Pierce K.A."/>
            <person name="Xavier R.J."/>
            <person name="Alm E.J."/>
        </authorList>
    </citation>
    <scope>NUCLEOTIDE SEQUENCE [LARGE SCALE GENOMIC DNA]</scope>
    <source>
        <strain evidence="1 2">BIOML-A382</strain>
    </source>
</reference>
<dbReference type="EMBL" id="WKUE01000078">
    <property type="protein sequence ID" value="MSI71920.1"/>
    <property type="molecule type" value="Genomic_DNA"/>
</dbReference>
<gene>
    <name evidence="1" type="ORF">GKF66_24650</name>
</gene>
<organism evidence="1 2">
    <name type="scientific">Escherichia coli</name>
    <dbReference type="NCBI Taxonomy" id="562"/>
    <lineage>
        <taxon>Bacteria</taxon>
        <taxon>Pseudomonadati</taxon>
        <taxon>Pseudomonadota</taxon>
        <taxon>Gammaproteobacteria</taxon>
        <taxon>Enterobacterales</taxon>
        <taxon>Enterobacteriaceae</taxon>
        <taxon>Escherichia</taxon>
    </lineage>
</organism>
<dbReference type="Pfam" id="PF12083">
    <property type="entry name" value="DUF3560"/>
    <property type="match status" value="1"/>
</dbReference>
<evidence type="ECO:0000313" key="1">
    <source>
        <dbReference type="EMBL" id="MSI71920.1"/>
    </source>
</evidence>
<protein>
    <submittedName>
        <fullName evidence="1">DUF3560 domain-containing protein</fullName>
    </submittedName>
</protein>
<comment type="caution">
    <text evidence="1">The sequence shown here is derived from an EMBL/GenBank/DDBJ whole genome shotgun (WGS) entry which is preliminary data.</text>
</comment>
<accession>A0A8T5WKG3</accession>